<feature type="region of interest" description="Disordered" evidence="1">
    <location>
        <begin position="35"/>
        <end position="67"/>
    </location>
</feature>
<protein>
    <submittedName>
        <fullName evidence="2">Uncharacterized protein</fullName>
    </submittedName>
</protein>
<feature type="compositionally biased region" description="Gly residues" evidence="1">
    <location>
        <begin position="338"/>
        <end position="350"/>
    </location>
</feature>
<proteinExistence type="predicted"/>
<sequence length="409" mass="45061">MEALTFFVKQMPDWLRQLDDLSGQIDRRQAELAAINAQQSPASRAASLRNKGSAESLKPKDDGPLHIDVEPVSLPNHGQEVQNDKRWPAVPELESENLQAVQRMAREAVAAAHLLRPLPQMRSRRIPASVRSAEAAPSTYPTRSMIIVYYDQFVQLFFESLVRYIASGRNHLRKVRAAATVAHINRMAERELQDGEGADGEEKTAPDSLPSLRYMATTRRLGAMAAVRRSGLGASRSDNQSPDVYESLDKHLEAIHSLSEHGAHQFLRVANCEVEISKIQARMREVIAAAQREIERIQRQNGDSNKEGQSPDSADDSGDGERSRPRRALSIRRELVDGLGGEPDGLGGEAGSENGAQVASATPEEPVGSVIGAVHPLEVDDSEDPDEGIDVMLPKLQYRSTRYMRTRAS</sequence>
<evidence type="ECO:0000313" key="2">
    <source>
        <dbReference type="EMBL" id="PHH75356.1"/>
    </source>
</evidence>
<accession>A0A2C5Z5S7</accession>
<gene>
    <name evidence="2" type="ORF">CDD80_2453</name>
</gene>
<dbReference type="Proteomes" id="UP000226431">
    <property type="component" value="Unassembled WGS sequence"/>
</dbReference>
<feature type="compositionally biased region" description="Basic and acidic residues" evidence="1">
    <location>
        <begin position="57"/>
        <end position="67"/>
    </location>
</feature>
<evidence type="ECO:0000256" key="1">
    <source>
        <dbReference type="SAM" id="MobiDB-lite"/>
    </source>
</evidence>
<feature type="region of interest" description="Disordered" evidence="1">
    <location>
        <begin position="298"/>
        <end position="368"/>
    </location>
</feature>
<dbReference type="EMBL" id="NJES01000221">
    <property type="protein sequence ID" value="PHH75356.1"/>
    <property type="molecule type" value="Genomic_DNA"/>
</dbReference>
<feature type="region of interest" description="Disordered" evidence="1">
    <location>
        <begin position="190"/>
        <end position="209"/>
    </location>
</feature>
<keyword evidence="3" id="KW-1185">Reference proteome</keyword>
<name>A0A2C5Z5S7_9HYPO</name>
<organism evidence="2 3">
    <name type="scientific">Ophiocordyceps camponoti-rufipedis</name>
    <dbReference type="NCBI Taxonomy" id="2004952"/>
    <lineage>
        <taxon>Eukaryota</taxon>
        <taxon>Fungi</taxon>
        <taxon>Dikarya</taxon>
        <taxon>Ascomycota</taxon>
        <taxon>Pezizomycotina</taxon>
        <taxon>Sordariomycetes</taxon>
        <taxon>Hypocreomycetidae</taxon>
        <taxon>Hypocreales</taxon>
        <taxon>Ophiocordycipitaceae</taxon>
        <taxon>Ophiocordyceps</taxon>
    </lineage>
</organism>
<feature type="compositionally biased region" description="Polar residues" evidence="1">
    <location>
        <begin position="299"/>
        <end position="312"/>
    </location>
</feature>
<comment type="caution">
    <text evidence="2">The sequence shown here is derived from an EMBL/GenBank/DDBJ whole genome shotgun (WGS) entry which is preliminary data.</text>
</comment>
<reference evidence="2 3" key="1">
    <citation type="submission" date="2017-06" db="EMBL/GenBank/DDBJ databases">
        <title>Ant-infecting Ophiocordyceps genomes reveal a high diversity of potential behavioral manipulation genes and a possible major role for enterotoxins.</title>
        <authorList>
            <person name="De Bekker C."/>
            <person name="Evans H.C."/>
            <person name="Brachmann A."/>
            <person name="Hughes D.P."/>
        </authorList>
    </citation>
    <scope>NUCLEOTIDE SEQUENCE [LARGE SCALE GENOMIC DNA]</scope>
    <source>
        <strain evidence="2 3">Map16</strain>
    </source>
</reference>
<dbReference type="AlphaFoldDB" id="A0A2C5Z5S7"/>
<dbReference type="OrthoDB" id="3886346at2759"/>
<evidence type="ECO:0000313" key="3">
    <source>
        <dbReference type="Proteomes" id="UP000226431"/>
    </source>
</evidence>